<dbReference type="SUPFAM" id="SSF48452">
    <property type="entry name" value="TPR-like"/>
    <property type="match status" value="2"/>
</dbReference>
<evidence type="ECO:0000256" key="2">
    <source>
        <dbReference type="SAM" id="MobiDB-lite"/>
    </source>
</evidence>
<sequence length="1072" mass="121440">MESTDSSRSFEQSQYSGEGTSASAATSTFSPSADSFLALLNEENPDIERLLSTDIGTPDLTVSNSPANSSLHGAEEFGDISIHTGLVPGGQGNQDHDNLSPSELSEEDFEIPGAVSRWMTAAQASGGNLTGQESFPENWEDVDNAIQEFRNDLKVSTGIGKVKREGKRGRTRKDPNLTPEIQRMLGEANLLYVEQKYTEAIGTLQEIIRLSPNVHKAWFTLGMIQEELGNEDKALQLYLVAAHLTLKDGALWKRLGLMSKKQGAVQQAIYCFSRAISADYHDVDAIWDRSFLYADSGQLRKAIEGYKSILQYVPYHMNVIRELTRIYIQINDLNSAITFFEEALSHYLQREATQSIHTPVTLNNAADIFGFDYSDLNIMVELYMMMGDFEKAIHSLKRGVRKLHGRDKEVWWDTVEDDREFDETPTSGIASVLPLELRAKLGECRLMLGQVNQAKIHFKYLFKNSIEKYADLYHEVAETYMEKRMFEEALAVYEEIINHEVTDGPIAWVQMAICHRELGNLDSAVELYTAAVEAIPEDLDNKIALAEIYEELGEEERALELVIEVDEARKAARTLASLSESKDQEPENIENSAINNFSIFNVESSRWEALKAKNAATRAARLQQEQEAERDTKIKFQKLGLLMSRLATDEKARNEYFDTAQCLFDDFRDTKAFYPSDRMKRFTGFRDRVKWATLDEQVKFMVARLKHSTAGDGSQFNTNPPRFGSQSNGINENEDEKTIPTSFRSFSFEEWFDMFVKYAITLASFGRQEEAYDLLKTVGEANVYYHHEPTKIAIKMIILAISLHCHNNEKACEVARWLCSYHPFHDNSYKMYSAAMSSGTSATSVYASANSQKYFLRQIKTMDFSVDNSRSSQPNNQSNIAPIEQTVEQKENTKDNLTINKRNPLLLTLYGHILHCARSYVPAIGYYTRAYTLSPDDPLISLSLGLAYIHRAMQRQTDNRHLQIMQGFTFLFKYHQLREGSQEAEYNLARAFHQLGLFHLAVPHYERVFTLPSMQKSMAGLSINESNGVALDVGDDPTDLSREAAYNLANIYTSFSGSPGLAQQLLYKYCTI</sequence>
<dbReference type="Gene3D" id="1.25.40.10">
    <property type="entry name" value="Tetratricopeptide repeat domain"/>
    <property type="match status" value="3"/>
</dbReference>
<dbReference type="Proteomes" id="UP001479436">
    <property type="component" value="Unassembled WGS sequence"/>
</dbReference>
<keyword evidence="1" id="KW-0802">TPR repeat</keyword>
<dbReference type="Pfam" id="PF13432">
    <property type="entry name" value="TPR_16"/>
    <property type="match status" value="1"/>
</dbReference>
<keyword evidence="4" id="KW-1185">Reference proteome</keyword>
<dbReference type="Pfam" id="PF14559">
    <property type="entry name" value="TPR_19"/>
    <property type="match status" value="1"/>
</dbReference>
<proteinExistence type="predicted"/>
<feature type="region of interest" description="Disordered" evidence="2">
    <location>
        <begin position="82"/>
        <end position="104"/>
    </location>
</feature>
<name>A0ABR2X4M6_9FUNG</name>
<feature type="compositionally biased region" description="Polar residues" evidence="2">
    <location>
        <begin position="1"/>
        <end position="19"/>
    </location>
</feature>
<feature type="region of interest" description="Disordered" evidence="2">
    <location>
        <begin position="867"/>
        <end position="895"/>
    </location>
</feature>
<comment type="caution">
    <text evidence="3">The sequence shown here is derived from an EMBL/GenBank/DDBJ whole genome shotgun (WGS) entry which is preliminary data.</text>
</comment>
<feature type="region of interest" description="Disordered" evidence="2">
    <location>
        <begin position="711"/>
        <end position="735"/>
    </location>
</feature>
<dbReference type="InterPro" id="IPR019734">
    <property type="entry name" value="TPR_rpt"/>
</dbReference>
<feature type="compositionally biased region" description="Polar residues" evidence="2">
    <location>
        <begin position="711"/>
        <end position="731"/>
    </location>
</feature>
<accession>A0ABR2X4M6</accession>
<dbReference type="InterPro" id="IPR011990">
    <property type="entry name" value="TPR-like_helical_dom_sf"/>
</dbReference>
<feature type="repeat" description="TPR" evidence="1">
    <location>
        <begin position="505"/>
        <end position="538"/>
    </location>
</feature>
<dbReference type="SMART" id="SM00028">
    <property type="entry name" value="TPR"/>
    <property type="match status" value="10"/>
</dbReference>
<dbReference type="InterPro" id="IPR039340">
    <property type="entry name" value="Tfc4/TFIIIC-102/Sfc4"/>
</dbReference>
<dbReference type="PANTHER" id="PTHR23082:SF0">
    <property type="entry name" value="GENERAL TRANSCRIPTION FACTOR 3C POLYPEPTIDE 3"/>
    <property type="match status" value="1"/>
</dbReference>
<evidence type="ECO:0000313" key="3">
    <source>
        <dbReference type="EMBL" id="KAK9768698.1"/>
    </source>
</evidence>
<organism evidence="3 4">
    <name type="scientific">Basidiobolus ranarum</name>
    <dbReference type="NCBI Taxonomy" id="34480"/>
    <lineage>
        <taxon>Eukaryota</taxon>
        <taxon>Fungi</taxon>
        <taxon>Fungi incertae sedis</taxon>
        <taxon>Zoopagomycota</taxon>
        <taxon>Entomophthoromycotina</taxon>
        <taxon>Basidiobolomycetes</taxon>
        <taxon>Basidiobolales</taxon>
        <taxon>Basidiobolaceae</taxon>
        <taxon>Basidiobolus</taxon>
    </lineage>
</organism>
<feature type="region of interest" description="Disordered" evidence="2">
    <location>
        <begin position="1"/>
        <end position="28"/>
    </location>
</feature>
<evidence type="ECO:0000313" key="4">
    <source>
        <dbReference type="Proteomes" id="UP001479436"/>
    </source>
</evidence>
<evidence type="ECO:0000256" key="1">
    <source>
        <dbReference type="PROSITE-ProRule" id="PRU00339"/>
    </source>
</evidence>
<dbReference type="EMBL" id="JASJQH010000008">
    <property type="protein sequence ID" value="KAK9768698.1"/>
    <property type="molecule type" value="Genomic_DNA"/>
</dbReference>
<protein>
    <submittedName>
        <fullName evidence="3">Transcription factor TFIIIC subunit tfc4</fullName>
    </submittedName>
</protein>
<dbReference type="PANTHER" id="PTHR23082">
    <property type="entry name" value="TRANSCRIPTION INITIATION FACTOR IIIC TFIIIC , POLYPEPTIDE 3-RELATED"/>
    <property type="match status" value="1"/>
</dbReference>
<reference evidence="3 4" key="1">
    <citation type="submission" date="2023-04" db="EMBL/GenBank/DDBJ databases">
        <title>Genome of Basidiobolus ranarum AG-B5.</title>
        <authorList>
            <person name="Stajich J.E."/>
            <person name="Carter-House D."/>
            <person name="Gryganskyi A."/>
        </authorList>
    </citation>
    <scope>NUCLEOTIDE SEQUENCE [LARGE SCALE GENOMIC DNA]</scope>
    <source>
        <strain evidence="3 4">AG-B5</strain>
    </source>
</reference>
<gene>
    <name evidence="3" type="primary">TFC4</name>
    <name evidence="3" type="ORF">K7432_000454</name>
</gene>
<feature type="compositionally biased region" description="Low complexity" evidence="2">
    <location>
        <begin position="868"/>
        <end position="879"/>
    </location>
</feature>
<dbReference type="PROSITE" id="PS50005">
    <property type="entry name" value="TPR"/>
    <property type="match status" value="1"/>
</dbReference>